<comment type="caution">
    <text evidence="1">The sequence shown here is derived from an EMBL/GenBank/DDBJ whole genome shotgun (WGS) entry which is preliminary data.</text>
</comment>
<name>A0A3F3MXB8_ACIBA</name>
<organism evidence="1 2">
    <name type="scientific">Acinetobacter baumannii</name>
    <dbReference type="NCBI Taxonomy" id="470"/>
    <lineage>
        <taxon>Bacteria</taxon>
        <taxon>Pseudomonadati</taxon>
        <taxon>Pseudomonadota</taxon>
        <taxon>Gammaproteobacteria</taxon>
        <taxon>Moraxellales</taxon>
        <taxon>Moraxellaceae</taxon>
        <taxon>Acinetobacter</taxon>
        <taxon>Acinetobacter calcoaceticus/baumannii complex</taxon>
    </lineage>
</organism>
<dbReference type="RefSeq" id="WP_111034186.1">
    <property type="nucleotide sequence ID" value="NZ_QKWF01000004.1"/>
</dbReference>
<gene>
    <name evidence="1" type="ORF">DOL94_00775</name>
</gene>
<reference evidence="1 2" key="1">
    <citation type="submission" date="2018-06" db="EMBL/GenBank/DDBJ databases">
        <title>Carbapenemase-producing Acinetobacter spp. from environmental sources in an hospital from French Polynesia.</title>
        <authorList>
            <person name="Bonnin R.A."/>
            <person name="Levy M."/>
            <person name="Cuzon G."/>
            <person name="Dortet L."/>
            <person name="Naas T."/>
        </authorList>
    </citation>
    <scope>NUCLEOTIDE SEQUENCE [LARGE SCALE GENOMIC DNA]</scope>
    <source>
        <strain evidence="1 2">R10</strain>
    </source>
</reference>
<evidence type="ECO:0000313" key="2">
    <source>
        <dbReference type="Proteomes" id="UP000248662"/>
    </source>
</evidence>
<dbReference type="Proteomes" id="UP000248662">
    <property type="component" value="Unassembled WGS sequence"/>
</dbReference>
<sequence length="145" mass="16560">MTDLNKEREVNLRFEQDDGFVWVFDGDSQFGTEISHLMMMHADEYNEDELRVICHHAACEIDRLRAELEKAKAQAVPEKKIYLTCEQLYAAANFGAPNKDPELLETELTIAWFDEAHSGSGYYVYISEYPEEGAMKLESELGAEG</sequence>
<dbReference type="AlphaFoldDB" id="A0A3F3MXB8"/>
<accession>A0A3F3MXB8</accession>
<evidence type="ECO:0000313" key="1">
    <source>
        <dbReference type="EMBL" id="PZM19036.1"/>
    </source>
</evidence>
<protein>
    <submittedName>
        <fullName evidence="1">Uncharacterized protein</fullName>
    </submittedName>
</protein>
<dbReference type="EMBL" id="QKWF01000004">
    <property type="protein sequence ID" value="PZM19036.1"/>
    <property type="molecule type" value="Genomic_DNA"/>
</dbReference>
<proteinExistence type="predicted"/>